<dbReference type="EnsemblPlants" id="KQK02410">
    <property type="protein sequence ID" value="KQK02410"/>
    <property type="gene ID" value="BRADI_2g01290v3"/>
</dbReference>
<keyword evidence="9" id="KW-1185">Reference proteome</keyword>
<evidence type="ECO:0000256" key="2">
    <source>
        <dbReference type="ARBA" id="ARBA00022771"/>
    </source>
</evidence>
<dbReference type="SUPFAM" id="SSF57850">
    <property type="entry name" value="RING/U-box"/>
    <property type="match status" value="1"/>
</dbReference>
<dbReference type="eggNOG" id="KOG0802">
    <property type="taxonomic scope" value="Eukaryota"/>
</dbReference>
<dbReference type="EMBL" id="CM000881">
    <property type="protein sequence ID" value="KQK02410.1"/>
    <property type="molecule type" value="Genomic_DNA"/>
</dbReference>
<dbReference type="PANTHER" id="PTHR15710">
    <property type="entry name" value="E3 UBIQUITIN-PROTEIN LIGASE PRAJA"/>
    <property type="match status" value="1"/>
</dbReference>
<evidence type="ECO:0000256" key="3">
    <source>
        <dbReference type="ARBA" id="ARBA00022833"/>
    </source>
</evidence>
<dbReference type="OrthoDB" id="21204at2759"/>
<evidence type="ECO:0000259" key="6">
    <source>
        <dbReference type="PROSITE" id="PS50089"/>
    </source>
</evidence>
<dbReference type="GO" id="GO:0008270">
    <property type="term" value="F:zinc ion binding"/>
    <property type="evidence" value="ECO:0007669"/>
    <property type="project" value="UniProtKB-KW"/>
</dbReference>
<reference evidence="8" key="3">
    <citation type="submission" date="2018-08" db="UniProtKB">
        <authorList>
            <consortium name="EnsemblPlants"/>
        </authorList>
    </citation>
    <scope>IDENTIFICATION</scope>
    <source>
        <strain evidence="8">cv. Bd21</strain>
    </source>
</reference>
<dbReference type="PANTHER" id="PTHR15710:SF196">
    <property type="entry name" value="F6A14.12 PROTEIN-RELATED"/>
    <property type="match status" value="1"/>
</dbReference>
<dbReference type="Gene3D" id="3.30.40.10">
    <property type="entry name" value="Zinc/RING finger domain, C3HC4 (zinc finger)"/>
    <property type="match status" value="1"/>
</dbReference>
<dbReference type="PROSITE" id="PS50089">
    <property type="entry name" value="ZF_RING_2"/>
    <property type="match status" value="1"/>
</dbReference>
<feature type="domain" description="RING-type" evidence="6">
    <location>
        <begin position="85"/>
        <end position="135"/>
    </location>
</feature>
<dbReference type="STRING" id="15368.I1HBE2"/>
<dbReference type="GO" id="GO:0016020">
    <property type="term" value="C:membrane"/>
    <property type="evidence" value="ECO:0000318"/>
    <property type="project" value="GO_Central"/>
</dbReference>
<evidence type="ECO:0000256" key="1">
    <source>
        <dbReference type="ARBA" id="ARBA00022723"/>
    </source>
</evidence>
<evidence type="ECO:0000313" key="7">
    <source>
        <dbReference type="EMBL" id="KQK02410.1"/>
    </source>
</evidence>
<dbReference type="InterPro" id="IPR001841">
    <property type="entry name" value="Znf_RING"/>
</dbReference>
<feature type="region of interest" description="Disordered" evidence="5">
    <location>
        <begin position="140"/>
        <end position="173"/>
    </location>
</feature>
<evidence type="ECO:0000256" key="5">
    <source>
        <dbReference type="SAM" id="MobiDB-lite"/>
    </source>
</evidence>
<protein>
    <recommendedName>
        <fullName evidence="6">RING-type domain-containing protein</fullName>
    </recommendedName>
</protein>
<keyword evidence="1" id="KW-0479">Metal-binding</keyword>
<dbReference type="HOGENOM" id="CLU_098429_0_0_1"/>
<sequence>MEPAAGWHYDGFDPNAPWLWLRHRLSRDFILRCEEERTRARAAAAMDGEEQYWEEEDGVDAHRDPASKKAMPMPEARETREQDVCAVCLEELFFSAAGGGVKKKEKLRMMPCSHSFHQSCIWDWLLVNRRCPVCRLAMPPKSLDDDEPDVSQSTEECPSTEQLFPPEETSGDI</sequence>
<feature type="compositionally biased region" description="Polar residues" evidence="5">
    <location>
        <begin position="150"/>
        <end position="162"/>
    </location>
</feature>
<dbReference type="SMART" id="SM00184">
    <property type="entry name" value="RING"/>
    <property type="match status" value="1"/>
</dbReference>
<dbReference type="KEGG" id="bdi:104582471"/>
<reference evidence="7 8" key="1">
    <citation type="journal article" date="2010" name="Nature">
        <title>Genome sequencing and analysis of the model grass Brachypodium distachyon.</title>
        <authorList>
            <consortium name="International Brachypodium Initiative"/>
        </authorList>
    </citation>
    <scope>NUCLEOTIDE SEQUENCE [LARGE SCALE GENOMIC DNA]</scope>
    <source>
        <strain evidence="7">Bd21</strain>
        <strain evidence="8">cv. Bd21</strain>
    </source>
</reference>
<dbReference type="GeneID" id="104582471"/>
<evidence type="ECO:0000313" key="8">
    <source>
        <dbReference type="EnsemblPlants" id="KQK02410"/>
    </source>
</evidence>
<feature type="region of interest" description="Disordered" evidence="5">
    <location>
        <begin position="48"/>
        <end position="76"/>
    </location>
</feature>
<dbReference type="RefSeq" id="XP_010230379.1">
    <property type="nucleotide sequence ID" value="XM_010232077.3"/>
</dbReference>
<organism evidence="8">
    <name type="scientific">Brachypodium distachyon</name>
    <name type="common">Purple false brome</name>
    <name type="synonym">Trachynia distachya</name>
    <dbReference type="NCBI Taxonomy" id="15368"/>
    <lineage>
        <taxon>Eukaryota</taxon>
        <taxon>Viridiplantae</taxon>
        <taxon>Streptophyta</taxon>
        <taxon>Embryophyta</taxon>
        <taxon>Tracheophyta</taxon>
        <taxon>Spermatophyta</taxon>
        <taxon>Magnoliopsida</taxon>
        <taxon>Liliopsida</taxon>
        <taxon>Poales</taxon>
        <taxon>Poaceae</taxon>
        <taxon>BOP clade</taxon>
        <taxon>Pooideae</taxon>
        <taxon>Stipodae</taxon>
        <taxon>Brachypodieae</taxon>
        <taxon>Brachypodium</taxon>
    </lineage>
</organism>
<dbReference type="GO" id="GO:0061630">
    <property type="term" value="F:ubiquitin protein ligase activity"/>
    <property type="evidence" value="ECO:0000318"/>
    <property type="project" value="GO_Central"/>
</dbReference>
<dbReference type="AlphaFoldDB" id="I1HBE2"/>
<accession>I1HBE2</accession>
<dbReference type="Gramene" id="KQK02410">
    <property type="protein sequence ID" value="KQK02410"/>
    <property type="gene ID" value="BRADI_2g01290v3"/>
</dbReference>
<proteinExistence type="predicted"/>
<evidence type="ECO:0000313" key="9">
    <source>
        <dbReference type="Proteomes" id="UP000008810"/>
    </source>
</evidence>
<keyword evidence="2 4" id="KW-0863">Zinc-finger</keyword>
<dbReference type="Pfam" id="PF13639">
    <property type="entry name" value="zf-RING_2"/>
    <property type="match status" value="1"/>
</dbReference>
<name>I1HBE2_BRADI</name>
<dbReference type="InterPro" id="IPR013083">
    <property type="entry name" value="Znf_RING/FYVE/PHD"/>
</dbReference>
<evidence type="ECO:0000256" key="4">
    <source>
        <dbReference type="PROSITE-ProRule" id="PRU00175"/>
    </source>
</evidence>
<keyword evidence="3" id="KW-0862">Zinc</keyword>
<feature type="compositionally biased region" description="Acidic residues" evidence="5">
    <location>
        <begin position="48"/>
        <end position="58"/>
    </location>
</feature>
<dbReference type="OMA" id="NRDHWEW"/>
<reference evidence="7" key="2">
    <citation type="submission" date="2017-06" db="EMBL/GenBank/DDBJ databases">
        <title>WGS assembly of Brachypodium distachyon.</title>
        <authorList>
            <consortium name="The International Brachypodium Initiative"/>
            <person name="Lucas S."/>
            <person name="Harmon-Smith M."/>
            <person name="Lail K."/>
            <person name="Tice H."/>
            <person name="Grimwood J."/>
            <person name="Bruce D."/>
            <person name="Barry K."/>
            <person name="Shu S."/>
            <person name="Lindquist E."/>
            <person name="Wang M."/>
            <person name="Pitluck S."/>
            <person name="Vogel J.P."/>
            <person name="Garvin D.F."/>
            <person name="Mockler T.C."/>
            <person name="Schmutz J."/>
            <person name="Rokhsar D."/>
            <person name="Bevan M.W."/>
        </authorList>
    </citation>
    <scope>NUCLEOTIDE SEQUENCE</scope>
    <source>
        <strain evidence="7">Bd21</strain>
    </source>
</reference>
<gene>
    <name evidence="8" type="primary">LOC104582471</name>
    <name evidence="7" type="ORF">BRADI_2g01290v3</name>
</gene>
<dbReference type="GO" id="GO:0006511">
    <property type="term" value="P:ubiquitin-dependent protein catabolic process"/>
    <property type="evidence" value="ECO:0000318"/>
    <property type="project" value="GO_Central"/>
</dbReference>
<dbReference type="Proteomes" id="UP000008810">
    <property type="component" value="Chromosome 2"/>
</dbReference>